<evidence type="ECO:0000256" key="4">
    <source>
        <dbReference type="ARBA" id="ARBA00023235"/>
    </source>
</evidence>
<keyword evidence="3 5" id="KW-0697">Rotamase</keyword>
<dbReference type="Gene3D" id="3.10.50.40">
    <property type="match status" value="1"/>
</dbReference>
<feature type="chain" id="PRO_5045393395" description="peptidylprolyl isomerase" evidence="6">
    <location>
        <begin position="26"/>
        <end position="333"/>
    </location>
</feature>
<feature type="signal peptide" evidence="6">
    <location>
        <begin position="1"/>
        <end position="25"/>
    </location>
</feature>
<evidence type="ECO:0000256" key="2">
    <source>
        <dbReference type="ARBA" id="ARBA00013194"/>
    </source>
</evidence>
<reference evidence="9" key="1">
    <citation type="journal article" date="2019" name="Int. J. Syst. Evol. Microbiol.">
        <title>The Global Catalogue of Microorganisms (GCM) 10K type strain sequencing project: providing services to taxonomists for standard genome sequencing and annotation.</title>
        <authorList>
            <consortium name="The Broad Institute Genomics Platform"/>
            <consortium name="The Broad Institute Genome Sequencing Center for Infectious Disease"/>
            <person name="Wu L."/>
            <person name="Ma J."/>
        </authorList>
    </citation>
    <scope>NUCLEOTIDE SEQUENCE [LARGE SCALE GENOMIC DNA]</scope>
    <source>
        <strain evidence="9">JCM 18127</strain>
    </source>
</reference>
<dbReference type="SUPFAM" id="SSF54534">
    <property type="entry name" value="FKBP-like"/>
    <property type="match status" value="2"/>
</dbReference>
<gene>
    <name evidence="8" type="ORF">GCM10023226_32540</name>
</gene>
<dbReference type="GO" id="GO:0016853">
    <property type="term" value="F:isomerase activity"/>
    <property type="evidence" value="ECO:0007669"/>
    <property type="project" value="UniProtKB-KW"/>
</dbReference>
<evidence type="ECO:0000256" key="3">
    <source>
        <dbReference type="ARBA" id="ARBA00023110"/>
    </source>
</evidence>
<dbReference type="InterPro" id="IPR001179">
    <property type="entry name" value="PPIase_FKBP_dom"/>
</dbReference>
<dbReference type="PROSITE" id="PS51257">
    <property type="entry name" value="PROKAR_LIPOPROTEIN"/>
    <property type="match status" value="1"/>
</dbReference>
<protein>
    <recommendedName>
        <fullName evidence="2 5">peptidylprolyl isomerase</fullName>
        <ecNumber evidence="2 5">5.2.1.8</ecNumber>
    </recommendedName>
</protein>
<evidence type="ECO:0000256" key="1">
    <source>
        <dbReference type="ARBA" id="ARBA00000971"/>
    </source>
</evidence>
<evidence type="ECO:0000313" key="8">
    <source>
        <dbReference type="EMBL" id="GAA4692107.1"/>
    </source>
</evidence>
<evidence type="ECO:0000256" key="5">
    <source>
        <dbReference type="PROSITE-ProRule" id="PRU00277"/>
    </source>
</evidence>
<accession>A0ABP8WPL3</accession>
<comment type="catalytic activity">
    <reaction evidence="1 5">
        <text>[protein]-peptidylproline (omega=180) = [protein]-peptidylproline (omega=0)</text>
        <dbReference type="Rhea" id="RHEA:16237"/>
        <dbReference type="Rhea" id="RHEA-COMP:10747"/>
        <dbReference type="Rhea" id="RHEA-COMP:10748"/>
        <dbReference type="ChEBI" id="CHEBI:83833"/>
        <dbReference type="ChEBI" id="CHEBI:83834"/>
        <dbReference type="EC" id="5.2.1.8"/>
    </reaction>
</comment>
<feature type="domain" description="PPIase FKBP-type" evidence="7">
    <location>
        <begin position="224"/>
        <end position="312"/>
    </location>
</feature>
<proteinExistence type="predicted"/>
<organism evidence="8 9">
    <name type="scientific">Nocardioides nanhaiensis</name>
    <dbReference type="NCBI Taxonomy" id="1476871"/>
    <lineage>
        <taxon>Bacteria</taxon>
        <taxon>Bacillati</taxon>
        <taxon>Actinomycetota</taxon>
        <taxon>Actinomycetes</taxon>
        <taxon>Propionibacteriales</taxon>
        <taxon>Nocardioidaceae</taxon>
        <taxon>Nocardioides</taxon>
    </lineage>
</organism>
<evidence type="ECO:0000313" key="9">
    <source>
        <dbReference type="Proteomes" id="UP001500621"/>
    </source>
</evidence>
<keyword evidence="6" id="KW-0732">Signal</keyword>
<sequence>MLRGSRLRRPALFLAVTALTAGLSACGGDVVTAGEPAAEGLDAVTISGDVGKAPQVEFSERMDADGVETETLVEGDGAEVEDGDWIEANVASYNGFDGQQISTTYGKGGGGAQVLQISAEDPRFEGLIGTTIGSRVVVVGTSNDFFGQDGLGGTQLGVGNTDSVLYVVDVMREAEVTEGPDWFPTIISGKGDPQFLDFTETPEPSGELQVETLTEGDGRPVTEGDDVRINYLGQTATGPGPFDENYTQPEPQPSPVTQFVPGFTQAIVGQRIGSRVVVAIPPDLGYGEAGNPQAGITGTDTLYFVIDVLGAAPSQAGGQGGAGGDGAGDAAPQ</sequence>
<name>A0ABP8WPL3_9ACTN</name>
<keyword evidence="4 5" id="KW-0413">Isomerase</keyword>
<dbReference type="Proteomes" id="UP001500621">
    <property type="component" value="Unassembled WGS sequence"/>
</dbReference>
<dbReference type="EMBL" id="BAABIM010000003">
    <property type="protein sequence ID" value="GAA4692107.1"/>
    <property type="molecule type" value="Genomic_DNA"/>
</dbReference>
<comment type="caution">
    <text evidence="8">The sequence shown here is derived from an EMBL/GenBank/DDBJ whole genome shotgun (WGS) entry which is preliminary data.</text>
</comment>
<dbReference type="RefSeq" id="WP_345267757.1">
    <property type="nucleotide sequence ID" value="NZ_BAABIM010000003.1"/>
</dbReference>
<dbReference type="Pfam" id="PF00254">
    <property type="entry name" value="FKBP_C"/>
    <property type="match status" value="1"/>
</dbReference>
<dbReference type="InterPro" id="IPR046357">
    <property type="entry name" value="PPIase_dom_sf"/>
</dbReference>
<dbReference type="PROSITE" id="PS50059">
    <property type="entry name" value="FKBP_PPIASE"/>
    <property type="match status" value="1"/>
</dbReference>
<evidence type="ECO:0000259" key="7">
    <source>
        <dbReference type="PROSITE" id="PS50059"/>
    </source>
</evidence>
<keyword evidence="9" id="KW-1185">Reference proteome</keyword>
<dbReference type="EC" id="5.2.1.8" evidence="2 5"/>
<evidence type="ECO:0000256" key="6">
    <source>
        <dbReference type="SAM" id="SignalP"/>
    </source>
</evidence>